<comment type="similarity">
    <text evidence="1">Belongs to the sigma-70 factor family. ECF subfamily.</text>
</comment>
<dbReference type="SUPFAM" id="SSF88659">
    <property type="entry name" value="Sigma3 and sigma4 domains of RNA polymerase sigma factors"/>
    <property type="match status" value="1"/>
</dbReference>
<accession>A0ABU9J340</accession>
<dbReference type="InterPro" id="IPR013249">
    <property type="entry name" value="RNA_pol_sigma70_r4_t2"/>
</dbReference>
<protein>
    <submittedName>
        <fullName evidence="7">RNA polymerase sigma factor</fullName>
    </submittedName>
</protein>
<dbReference type="RefSeq" id="WP_341726815.1">
    <property type="nucleotide sequence ID" value="NZ_JBBWWT010000007.1"/>
</dbReference>
<evidence type="ECO:0000259" key="6">
    <source>
        <dbReference type="Pfam" id="PF08281"/>
    </source>
</evidence>
<dbReference type="Pfam" id="PF08281">
    <property type="entry name" value="Sigma70_r4_2"/>
    <property type="match status" value="1"/>
</dbReference>
<gene>
    <name evidence="7" type="ORF">AAD027_14890</name>
</gene>
<feature type="domain" description="RNA polymerase sigma factor 70 region 4 type 2" evidence="6">
    <location>
        <begin position="114"/>
        <end position="162"/>
    </location>
</feature>
<dbReference type="InterPro" id="IPR014284">
    <property type="entry name" value="RNA_pol_sigma-70_dom"/>
</dbReference>
<keyword evidence="8" id="KW-1185">Reference proteome</keyword>
<dbReference type="InterPro" id="IPR039425">
    <property type="entry name" value="RNA_pol_sigma-70-like"/>
</dbReference>
<comment type="caution">
    <text evidence="7">The sequence shown here is derived from an EMBL/GenBank/DDBJ whole genome shotgun (WGS) entry which is preliminary data.</text>
</comment>
<dbReference type="InterPro" id="IPR013325">
    <property type="entry name" value="RNA_pol_sigma_r2"/>
</dbReference>
<evidence type="ECO:0000256" key="3">
    <source>
        <dbReference type="ARBA" id="ARBA00023082"/>
    </source>
</evidence>
<evidence type="ECO:0000256" key="1">
    <source>
        <dbReference type="ARBA" id="ARBA00010641"/>
    </source>
</evidence>
<dbReference type="InterPro" id="IPR036388">
    <property type="entry name" value="WH-like_DNA-bd_sf"/>
</dbReference>
<dbReference type="PANTHER" id="PTHR43133">
    <property type="entry name" value="RNA POLYMERASE ECF-TYPE SIGMA FACTO"/>
    <property type="match status" value="1"/>
</dbReference>
<dbReference type="Gene3D" id="1.10.10.10">
    <property type="entry name" value="Winged helix-like DNA-binding domain superfamily/Winged helix DNA-binding domain"/>
    <property type="match status" value="1"/>
</dbReference>
<evidence type="ECO:0000256" key="5">
    <source>
        <dbReference type="SAM" id="MobiDB-lite"/>
    </source>
</evidence>
<dbReference type="SUPFAM" id="SSF88946">
    <property type="entry name" value="Sigma2 domain of RNA polymerase sigma factors"/>
    <property type="match status" value="1"/>
</dbReference>
<keyword evidence="4" id="KW-0804">Transcription</keyword>
<evidence type="ECO:0000256" key="4">
    <source>
        <dbReference type="ARBA" id="ARBA00023163"/>
    </source>
</evidence>
<keyword evidence="3" id="KW-0731">Sigma factor</keyword>
<keyword evidence="2" id="KW-0805">Transcription regulation</keyword>
<dbReference type="PANTHER" id="PTHR43133:SF63">
    <property type="entry name" value="RNA POLYMERASE SIGMA FACTOR FECI-RELATED"/>
    <property type="match status" value="1"/>
</dbReference>
<evidence type="ECO:0000313" key="8">
    <source>
        <dbReference type="Proteomes" id="UP001459204"/>
    </source>
</evidence>
<dbReference type="Gene3D" id="1.10.1740.10">
    <property type="match status" value="1"/>
</dbReference>
<dbReference type="InterPro" id="IPR013324">
    <property type="entry name" value="RNA_pol_sigma_r3/r4-like"/>
</dbReference>
<name>A0ABU9J340_9GAMM</name>
<reference evidence="7 8" key="1">
    <citation type="submission" date="2024-04" db="EMBL/GenBank/DDBJ databases">
        <title>Draft genome sequence of Pseudoxanthomonas putridarboris WD12.</title>
        <authorList>
            <person name="Oh J."/>
        </authorList>
    </citation>
    <scope>NUCLEOTIDE SEQUENCE [LARGE SCALE GENOMIC DNA]</scope>
    <source>
        <strain evidence="7 8">WD12</strain>
    </source>
</reference>
<organism evidence="7 8">
    <name type="scientific">Pseudoxanthomonas putridarboris</name>
    <dbReference type="NCBI Taxonomy" id="752605"/>
    <lineage>
        <taxon>Bacteria</taxon>
        <taxon>Pseudomonadati</taxon>
        <taxon>Pseudomonadota</taxon>
        <taxon>Gammaproteobacteria</taxon>
        <taxon>Lysobacterales</taxon>
        <taxon>Lysobacteraceae</taxon>
        <taxon>Pseudoxanthomonas</taxon>
    </lineage>
</organism>
<dbReference type="Proteomes" id="UP001459204">
    <property type="component" value="Unassembled WGS sequence"/>
</dbReference>
<evidence type="ECO:0000313" key="7">
    <source>
        <dbReference type="EMBL" id="MEL1265644.1"/>
    </source>
</evidence>
<proteinExistence type="inferred from homology"/>
<dbReference type="NCBIfam" id="TIGR02937">
    <property type="entry name" value="sigma70-ECF"/>
    <property type="match status" value="1"/>
</dbReference>
<dbReference type="EMBL" id="JBBWWT010000007">
    <property type="protein sequence ID" value="MEL1265644.1"/>
    <property type="molecule type" value="Genomic_DNA"/>
</dbReference>
<sequence length="202" mass="23313">MDILSDRRALWLSRAVLPHERGLRVWLQRRTSLSPHDIDDVVQETYAILASLGSVEHIRDPRSYMFQTAKSILLQQVRKAQVVSFERVSELEYLIVEDDGPTPEDINSDRQELNRLVKAISRFPARCREAFYLCKFEGLSQREAAFRLGISENTVKKHVAKGIHLLMDLSKRIDNAEDASRYPERVGQAEEVDDAARDQHRD</sequence>
<feature type="region of interest" description="Disordered" evidence="5">
    <location>
        <begin position="178"/>
        <end position="202"/>
    </location>
</feature>
<evidence type="ECO:0000256" key="2">
    <source>
        <dbReference type="ARBA" id="ARBA00023015"/>
    </source>
</evidence>